<organism evidence="2 3">
    <name type="scientific">Brooklawnia propionicigenes</name>
    <dbReference type="NCBI Taxonomy" id="3041175"/>
    <lineage>
        <taxon>Bacteria</taxon>
        <taxon>Bacillati</taxon>
        <taxon>Actinomycetota</taxon>
        <taxon>Actinomycetes</taxon>
        <taxon>Propionibacteriales</taxon>
        <taxon>Propionibacteriaceae</taxon>
        <taxon>Brooklawnia</taxon>
    </lineage>
</organism>
<proteinExistence type="predicted"/>
<evidence type="ECO:0000313" key="3">
    <source>
        <dbReference type="Proteomes" id="UP001431656"/>
    </source>
</evidence>
<dbReference type="AlphaFoldDB" id="A0AAN0K8F2"/>
<dbReference type="InterPro" id="IPR025668">
    <property type="entry name" value="Tnp_DDE_dom"/>
</dbReference>
<protein>
    <submittedName>
        <fullName evidence="2">IS1380-like element ISMsm12 family transposase</fullName>
    </submittedName>
</protein>
<accession>A0AAN0K8F2</accession>
<gene>
    <name evidence="2" type="ORF">brsh051_17320</name>
</gene>
<sequence length="444" mass="47524">MRASHDLSRVSTSFDEHNIVPNAGLLPAAVLAQRIDLAGLIDRRLHLAKHGANGGAKALSVIGSMLAGGDSIDDVAVLRTGAAASLFDATRAPSTVGSWLRAHKWSNVRQLDAISRELLARLWTVGAGPQDLSGPLTIDIDSTIVQVHGPKKQGAAFGYTKVRGYHPQLATCAQTGQVLMSRLRGGSAAAARGAASFLTETISRVRGAGGTGQLTVRADSAFYSRTVIATAAKLDVRFSITARQDKRVRAAIAAIDEAAWAPIPYWLSTPEVSGADIAETTFTVFAGDKRHARQVRLVVRRVAPTPGSQLALFTTWDYHAFITDRDLPLDQVEADHRRHAVVEQTIAELKSAGLAHLPSGKFTANAAWLALAVMAHNLGRAVGHLAGPELDTATAASLRRKIFTMPGRLVHSGRRRHLRLPASWPWADPVQQALTRIAAIPMRC</sequence>
<dbReference type="EMBL" id="AP028056">
    <property type="protein sequence ID" value="BEH02451.1"/>
    <property type="molecule type" value="Genomic_DNA"/>
</dbReference>
<keyword evidence="3" id="KW-1185">Reference proteome</keyword>
<reference evidence="2" key="1">
    <citation type="journal article" date="2024" name="Int. J. Syst. Evol. Microbiol.">
        <title>Brooklawnia propionicigenes sp. nov., a facultatively anaerobic, propionate-producing bacterium isolated from a methanogenic reactor treating waste from cattle farms.</title>
        <authorList>
            <person name="Akita Y."/>
            <person name="Ueki A."/>
            <person name="Tonouchi A."/>
            <person name="Sugawara Y."/>
            <person name="Honma S."/>
            <person name="Kaku N."/>
            <person name="Ueki K."/>
        </authorList>
    </citation>
    <scope>NUCLEOTIDE SEQUENCE</scope>
    <source>
        <strain evidence="2">SH051</strain>
    </source>
</reference>
<dbReference type="NCBIfam" id="NF033539">
    <property type="entry name" value="transpos_IS1380"/>
    <property type="match status" value="1"/>
</dbReference>
<evidence type="ECO:0000259" key="1">
    <source>
        <dbReference type="Pfam" id="PF13701"/>
    </source>
</evidence>
<dbReference type="Pfam" id="PF13701">
    <property type="entry name" value="DDE_Tnp_1_4"/>
    <property type="match status" value="1"/>
</dbReference>
<dbReference type="KEGG" id="broo:brsh051_17320"/>
<dbReference type="InterPro" id="IPR047960">
    <property type="entry name" value="Transpos_IS1380"/>
</dbReference>
<evidence type="ECO:0000313" key="2">
    <source>
        <dbReference type="EMBL" id="BEH02451.1"/>
    </source>
</evidence>
<name>A0AAN0K8F2_9ACTN</name>
<feature type="domain" description="Transposase DDE" evidence="1">
    <location>
        <begin position="8"/>
        <end position="440"/>
    </location>
</feature>
<dbReference type="Proteomes" id="UP001431656">
    <property type="component" value="Chromosome"/>
</dbReference>
<dbReference type="RefSeq" id="WP_286264099.1">
    <property type="nucleotide sequence ID" value="NZ_AP028056.1"/>
</dbReference>